<reference evidence="9 10" key="1">
    <citation type="journal article" date="2021" name="Elife">
        <title>Chloroplast acquisition without the gene transfer in kleptoplastic sea slugs, Plakobranchus ocellatus.</title>
        <authorList>
            <person name="Maeda T."/>
            <person name="Takahashi S."/>
            <person name="Yoshida T."/>
            <person name="Shimamura S."/>
            <person name="Takaki Y."/>
            <person name="Nagai Y."/>
            <person name="Toyoda A."/>
            <person name="Suzuki Y."/>
            <person name="Arimoto A."/>
            <person name="Ishii H."/>
            <person name="Satoh N."/>
            <person name="Nishiyama T."/>
            <person name="Hasebe M."/>
            <person name="Maruyama T."/>
            <person name="Minagawa J."/>
            <person name="Obokata J."/>
            <person name="Shigenobu S."/>
        </authorList>
    </citation>
    <scope>NUCLEOTIDE SEQUENCE [LARGE SCALE GENOMIC DNA]</scope>
</reference>
<dbReference type="Gene3D" id="3.40.190.10">
    <property type="entry name" value="Periplasmic binding protein-like II"/>
    <property type="match status" value="3"/>
</dbReference>
<protein>
    <submittedName>
        <fullName evidence="9">Glutamate receptor, ionotropic kainate 2</fullName>
    </submittedName>
</protein>
<evidence type="ECO:0000256" key="5">
    <source>
        <dbReference type="ARBA" id="ARBA00023136"/>
    </source>
</evidence>
<sequence length="601" mass="68044">MTTEFDTFLSCPGTPTKLIVWSLGSFCDPLEVQKILMMSLDMETDIKSVVVAGSNTHFIQMVMEIVTTNTKFKWRRFLHATEWLILTVDRLSQVSSLLNYKGLPDFMTVCSLQEAYIDILQKSRTHSMKRVLQIPLTRKFLWSSNVSSNVLHSRNQLFLSHRLRRDAVTYLSWQKSVMVGMRIPTVVIVSKPDQVFYENETDHTSWVGFNIDILNLLCKTLGFTAEPFPVTDGGFYSVFKPDGKILGLTGYLVRREAGFSPMGMISSSHRRNVTDFVYPNIKNDPFYIIYRVNFRQSQLGDPLSELIDTGQDVTFVLIGPLIAIAVGLVALLVNGIFLSNYKICGPENLRRLYDFPLQWLFQTTEHFPNQSTRILRASYGLFCVAMFASYGALLTSNATAPEEYPTINSVEDLLSHPNFKIGNPLSNSHFITVMERAAPGTSLANLWLVLCKQNRSDPGTFSEDKAYHIRRVLQGEYAFLSDISLGLLSTYVDADYGDVRFVKLFDRVTQMAVPKNVFYKHDIERVVLAAAETGLLKSLFDKWFPPKAFLRKSKVENDPKVYFSQIKLLVYIAAAGIGCACLGLGVEYLIRLKVVIKREDG</sequence>
<dbReference type="Proteomes" id="UP000762676">
    <property type="component" value="Unassembled WGS sequence"/>
</dbReference>
<dbReference type="InterPro" id="IPR052192">
    <property type="entry name" value="Insect_Ionotropic_Sensory_Rcpt"/>
</dbReference>
<keyword evidence="3 8" id="KW-0812">Transmembrane</keyword>
<evidence type="ECO:0000313" key="10">
    <source>
        <dbReference type="Proteomes" id="UP000762676"/>
    </source>
</evidence>
<dbReference type="PANTHER" id="PTHR42643:SF24">
    <property type="entry name" value="IONOTROPIC RECEPTOR 60A"/>
    <property type="match status" value="1"/>
</dbReference>
<accession>A0AAV4JM75</accession>
<dbReference type="EMBL" id="BMAT01003225">
    <property type="protein sequence ID" value="GFS22062.1"/>
    <property type="molecule type" value="Genomic_DNA"/>
</dbReference>
<keyword evidence="4 8" id="KW-1133">Transmembrane helix</keyword>
<name>A0AAV4JM75_9GAST</name>
<dbReference type="SUPFAM" id="SSF53850">
    <property type="entry name" value="Periplasmic binding protein-like II"/>
    <property type="match status" value="1"/>
</dbReference>
<evidence type="ECO:0000256" key="7">
    <source>
        <dbReference type="ARBA" id="ARBA00023180"/>
    </source>
</evidence>
<evidence type="ECO:0000256" key="8">
    <source>
        <dbReference type="SAM" id="Phobius"/>
    </source>
</evidence>
<organism evidence="9 10">
    <name type="scientific">Elysia marginata</name>
    <dbReference type="NCBI Taxonomy" id="1093978"/>
    <lineage>
        <taxon>Eukaryota</taxon>
        <taxon>Metazoa</taxon>
        <taxon>Spiralia</taxon>
        <taxon>Lophotrochozoa</taxon>
        <taxon>Mollusca</taxon>
        <taxon>Gastropoda</taxon>
        <taxon>Heterobranchia</taxon>
        <taxon>Euthyneura</taxon>
        <taxon>Panpulmonata</taxon>
        <taxon>Sacoglossa</taxon>
        <taxon>Placobranchoidea</taxon>
        <taxon>Plakobranchidae</taxon>
        <taxon>Elysia</taxon>
    </lineage>
</organism>
<feature type="transmembrane region" description="Helical" evidence="8">
    <location>
        <begin position="568"/>
        <end position="590"/>
    </location>
</feature>
<evidence type="ECO:0000256" key="3">
    <source>
        <dbReference type="ARBA" id="ARBA00022692"/>
    </source>
</evidence>
<comment type="subcellular location">
    <subcellularLocation>
        <location evidence="1">Cell membrane</location>
        <topology evidence="1">Multi-pass membrane protein</topology>
    </subcellularLocation>
</comment>
<dbReference type="PANTHER" id="PTHR42643">
    <property type="entry name" value="IONOTROPIC RECEPTOR 20A-RELATED"/>
    <property type="match status" value="1"/>
</dbReference>
<comment type="caution">
    <text evidence="9">The sequence shown here is derived from an EMBL/GenBank/DDBJ whole genome shotgun (WGS) entry which is preliminary data.</text>
</comment>
<keyword evidence="6 9" id="KW-0675">Receptor</keyword>
<evidence type="ECO:0000313" key="9">
    <source>
        <dbReference type="EMBL" id="GFS22062.1"/>
    </source>
</evidence>
<feature type="transmembrane region" description="Helical" evidence="8">
    <location>
        <begin position="313"/>
        <end position="333"/>
    </location>
</feature>
<evidence type="ECO:0000256" key="2">
    <source>
        <dbReference type="ARBA" id="ARBA00022475"/>
    </source>
</evidence>
<keyword evidence="5 8" id="KW-0472">Membrane</keyword>
<keyword evidence="10" id="KW-1185">Reference proteome</keyword>
<evidence type="ECO:0000256" key="1">
    <source>
        <dbReference type="ARBA" id="ARBA00004651"/>
    </source>
</evidence>
<dbReference type="AlphaFoldDB" id="A0AAV4JM75"/>
<dbReference type="GO" id="GO:0005886">
    <property type="term" value="C:plasma membrane"/>
    <property type="evidence" value="ECO:0007669"/>
    <property type="project" value="UniProtKB-SubCell"/>
</dbReference>
<evidence type="ECO:0000256" key="4">
    <source>
        <dbReference type="ARBA" id="ARBA00022989"/>
    </source>
</evidence>
<evidence type="ECO:0000256" key="6">
    <source>
        <dbReference type="ARBA" id="ARBA00023170"/>
    </source>
</evidence>
<gene>
    <name evidence="9" type="ORF">ElyMa_001608100</name>
</gene>
<keyword evidence="2" id="KW-1003">Cell membrane</keyword>
<proteinExistence type="predicted"/>
<keyword evidence="7" id="KW-0325">Glycoprotein</keyword>